<accession>I4A2A3</accession>
<dbReference type="KEGG" id="orh:Ornrh_1942"/>
<dbReference type="Pfam" id="PF13568">
    <property type="entry name" value="OMP_b-brl_2"/>
    <property type="match status" value="1"/>
</dbReference>
<proteinExistence type="predicted"/>
<dbReference type="GeneID" id="71569991"/>
<feature type="chain" id="PRO_5003684784" description="Outer membrane protein beta-barrel domain-containing protein" evidence="1">
    <location>
        <begin position="21"/>
        <end position="221"/>
    </location>
</feature>
<dbReference type="GeneID" id="97258542"/>
<name>I4A2A3_ORNRL</name>
<dbReference type="STRING" id="867902.Ornrh_1942"/>
<evidence type="ECO:0000256" key="1">
    <source>
        <dbReference type="SAM" id="SignalP"/>
    </source>
</evidence>
<dbReference type="HOGENOM" id="CLU_082049_4_3_10"/>
<protein>
    <recommendedName>
        <fullName evidence="2">Outer membrane protein beta-barrel domain-containing protein</fullName>
    </recommendedName>
</protein>
<reference evidence="3 4" key="1">
    <citation type="submission" date="2012-06" db="EMBL/GenBank/DDBJ databases">
        <title>The complete genome of Ornithobacterium rhinotracheale DSM 15997.</title>
        <authorList>
            <consortium name="US DOE Joint Genome Institute (JGI-PGF)"/>
            <person name="Lucas S."/>
            <person name="Copeland A."/>
            <person name="Lapidus A."/>
            <person name="Goodwin L."/>
            <person name="Pitluck S."/>
            <person name="Peters L."/>
            <person name="Mikhailova N."/>
            <person name="Teshima H."/>
            <person name="Kyrpides N."/>
            <person name="Mavromatis K."/>
            <person name="Pagani I."/>
            <person name="Ivanova N."/>
            <person name="Ovchinnikova G."/>
            <person name="Zeytun A."/>
            <person name="Detter J.C."/>
            <person name="Han C."/>
            <person name="Land M."/>
            <person name="Hauser L."/>
            <person name="Markowitz V."/>
            <person name="Cheng J.-F."/>
            <person name="Hugenholtz P."/>
            <person name="Woyke T."/>
            <person name="Wu D."/>
            <person name="Lang E."/>
            <person name="Kopitz M."/>
            <person name="Brambilla E."/>
            <person name="Klenk H.-P."/>
            <person name="Eisen J.A."/>
        </authorList>
    </citation>
    <scope>NUCLEOTIDE SEQUENCE [LARGE SCALE GENOMIC DNA]</scope>
    <source>
        <strain evidence="4">ATCC 51463 / DSM 15997 / CCUG 23171 / LMG 9086</strain>
    </source>
</reference>
<evidence type="ECO:0000313" key="3">
    <source>
        <dbReference type="EMBL" id="AFL98087.1"/>
    </source>
</evidence>
<keyword evidence="1" id="KW-0732">Signal</keyword>
<organism evidence="3 4">
    <name type="scientific">Ornithobacterium rhinotracheale (strain ATCC 51463 / DSM 15997 / CCUG 23171 / CIP 104009 / LMG 9086)</name>
    <dbReference type="NCBI Taxonomy" id="867902"/>
    <lineage>
        <taxon>Bacteria</taxon>
        <taxon>Pseudomonadati</taxon>
        <taxon>Bacteroidota</taxon>
        <taxon>Flavobacteriia</taxon>
        <taxon>Flavobacteriales</taxon>
        <taxon>Weeksellaceae</taxon>
        <taxon>Ornithobacterium</taxon>
    </lineage>
</organism>
<sequence length="221" mass="25203">MIRSFYAFIFLFLSQITINAQVPENGVGSKNGDERIRYGIRVGYTSSHLDQTLFELQELKNVGGFYIGAFAQIPLVENTLYLQPEIDYTKIGNRLEMEGIGYSQMRINNINVPVLLKYKFYKGANVHMGPELNILTDSYLDYDWGRHFDGAGSESYNKVVKRFNYSAVFGVGYQFPIGLSLDARYTVGLSKIMHPEEAKARKEAVTDFRTRVISFGVGYYF</sequence>
<dbReference type="Proteomes" id="UP000006051">
    <property type="component" value="Chromosome"/>
</dbReference>
<evidence type="ECO:0000313" key="4">
    <source>
        <dbReference type="Proteomes" id="UP000006051"/>
    </source>
</evidence>
<dbReference type="eggNOG" id="COG3637">
    <property type="taxonomic scope" value="Bacteria"/>
</dbReference>
<dbReference type="EMBL" id="CP003283">
    <property type="protein sequence ID" value="AFL98087.1"/>
    <property type="molecule type" value="Genomic_DNA"/>
</dbReference>
<dbReference type="InterPro" id="IPR025665">
    <property type="entry name" value="Beta-barrel_OMP_2"/>
</dbReference>
<gene>
    <name evidence="3" type="ordered locus">Ornrh_1942</name>
</gene>
<evidence type="ECO:0000259" key="2">
    <source>
        <dbReference type="Pfam" id="PF13568"/>
    </source>
</evidence>
<feature type="signal peptide" evidence="1">
    <location>
        <begin position="1"/>
        <end position="20"/>
    </location>
</feature>
<dbReference type="AlphaFoldDB" id="I4A2A3"/>
<dbReference type="RefSeq" id="WP_014791609.1">
    <property type="nucleotide sequence ID" value="NC_018016.1"/>
</dbReference>
<keyword evidence="4" id="KW-1185">Reference proteome</keyword>
<feature type="domain" description="Outer membrane protein beta-barrel" evidence="2">
    <location>
        <begin position="29"/>
        <end position="192"/>
    </location>
</feature>